<dbReference type="EMBL" id="BAAFSV010000005">
    <property type="protein sequence ID" value="GAB1319579.1"/>
    <property type="molecule type" value="Genomic_DNA"/>
</dbReference>
<feature type="region of interest" description="Disordered" evidence="1">
    <location>
        <begin position="113"/>
        <end position="151"/>
    </location>
</feature>
<dbReference type="PROSITE" id="PS00028">
    <property type="entry name" value="ZINC_FINGER_C2H2_1"/>
    <property type="match status" value="2"/>
</dbReference>
<feature type="compositionally biased region" description="Low complexity" evidence="1">
    <location>
        <begin position="76"/>
        <end position="96"/>
    </location>
</feature>
<organism evidence="3 4">
    <name type="scientific">Madurella fahalii</name>
    <dbReference type="NCBI Taxonomy" id="1157608"/>
    <lineage>
        <taxon>Eukaryota</taxon>
        <taxon>Fungi</taxon>
        <taxon>Dikarya</taxon>
        <taxon>Ascomycota</taxon>
        <taxon>Pezizomycotina</taxon>
        <taxon>Sordariomycetes</taxon>
        <taxon>Sordariomycetidae</taxon>
        <taxon>Sordariales</taxon>
        <taxon>Sordariales incertae sedis</taxon>
        <taxon>Madurella</taxon>
    </lineage>
</organism>
<evidence type="ECO:0000259" key="2">
    <source>
        <dbReference type="PROSITE" id="PS00028"/>
    </source>
</evidence>
<feature type="compositionally biased region" description="Acidic residues" evidence="1">
    <location>
        <begin position="463"/>
        <end position="472"/>
    </location>
</feature>
<evidence type="ECO:0000313" key="3">
    <source>
        <dbReference type="EMBL" id="GAB1319579.1"/>
    </source>
</evidence>
<sequence>MATHAARQASTQPTAAFQAPGSGTKAASVASHAIANSALATTSVGTGPPKVHQHDEAANPVPKTKRNGHTNPLDVTPTSLPSPATRTPTPTAPLSLNLEPEPAKIISDILPPSSLPPATPAHHALSAPPKPAAASVSARKTKYATDEERRRATSISLRQRWASGAMAHVHKKRLETIRRMKHAETLLGSPGITKPLGPVSNAKHTNKALQDRQPGTKGMAPASTYHAQKRSLVSERLARFFDDSLVSAASMASEKGLEVRNENEQGPAGVPIVRSSDVEMSGLEATQSKLSGALEDKHGDESDGEWEPLEMAAPGRLYSQWKDSSGALIKTRGVLLPESYKLSATTPDYPWICPVRSCRRVFQKMIQLGGHFIRYHRGVLLHDNEDGTLSERGEYAPRSRDKGHAANRTSGPSKPAIIVSRGPADPSDPPPVAPSYPNSTEPTPAINSSSNASIASGGLGPDEQTEPADDGDSLWSYLQPHLVKHKIPEPPESGHRYCTNKAWGADRAKHILNARLEQGDDALFDHTDSSSETEVESNDGAGEHVETHAIDDNNMERVDDDAFTSTTPSTIPASIAEAEPGRPYTMWPDEHGDLVSLFGALLPTGYRLDTTIPNRPWVCPVRTCRKPFRKTQNLGFHFERVHFAALLNDNGDGTFSIKGVYKSKGGNIRGGGKILTKGPPIVISRGPLGRDDDVLAKPQPPIYLGGSALEDGFEEAKAPETEVQAAVGKWGDLWAYIKPFLHDTTELPGSSIVRQLLTLPQRRHLVMKPHFSAKFHEQGSRDIAAMLVQVTGEEASDACSRCKRRNGPFQGVGDSGIIVVFVDPATHVVPDVNRGFARA</sequence>
<name>A0ABQ0GPD1_9PEZI</name>
<dbReference type="GeneID" id="98180531"/>
<comment type="caution">
    <text evidence="3">The sequence shown here is derived from an EMBL/GenBank/DDBJ whole genome shotgun (WGS) entry which is preliminary data.</text>
</comment>
<evidence type="ECO:0000256" key="1">
    <source>
        <dbReference type="SAM" id="MobiDB-lite"/>
    </source>
</evidence>
<feature type="compositionally biased region" description="Basic and acidic residues" evidence="1">
    <location>
        <begin position="387"/>
        <end position="404"/>
    </location>
</feature>
<reference evidence="3 4" key="1">
    <citation type="submission" date="2024-09" db="EMBL/GenBank/DDBJ databases">
        <title>Itraconazole resistance in Madurella fahalii resulting from another homologue of gene encoding cytochrome P450 14-alpha sterol demethylase (CYP51).</title>
        <authorList>
            <person name="Yoshioka I."/>
            <person name="Fahal A.H."/>
            <person name="Kaneko S."/>
            <person name="Yaguchi T."/>
        </authorList>
    </citation>
    <scope>NUCLEOTIDE SEQUENCE [LARGE SCALE GENOMIC DNA]</scope>
    <source>
        <strain evidence="3 4">IFM 68171</strain>
    </source>
</reference>
<feature type="region of interest" description="Disordered" evidence="1">
    <location>
        <begin position="188"/>
        <end position="221"/>
    </location>
</feature>
<dbReference type="InterPro" id="IPR022190">
    <property type="entry name" value="DUF3716"/>
</dbReference>
<keyword evidence="4" id="KW-1185">Reference proteome</keyword>
<feature type="compositionally biased region" description="Low complexity" evidence="1">
    <location>
        <begin position="120"/>
        <end position="138"/>
    </location>
</feature>
<evidence type="ECO:0000313" key="4">
    <source>
        <dbReference type="Proteomes" id="UP001628179"/>
    </source>
</evidence>
<protein>
    <recommendedName>
        <fullName evidence="2">C2H2-type domain-containing protein</fullName>
    </recommendedName>
</protein>
<accession>A0ABQ0GPD1</accession>
<dbReference type="RefSeq" id="XP_070921309.1">
    <property type="nucleotide sequence ID" value="XM_071065208.1"/>
</dbReference>
<dbReference type="Pfam" id="PF12511">
    <property type="entry name" value="DUF3716"/>
    <property type="match status" value="1"/>
</dbReference>
<feature type="compositionally biased region" description="Low complexity" evidence="1">
    <location>
        <begin position="445"/>
        <end position="456"/>
    </location>
</feature>
<feature type="domain" description="C2H2-type" evidence="2">
    <location>
        <begin position="619"/>
        <end position="642"/>
    </location>
</feature>
<feature type="region of interest" description="Disordered" evidence="1">
    <location>
        <begin position="387"/>
        <end position="474"/>
    </location>
</feature>
<gene>
    <name evidence="3" type="ORF">MFIFM68171_09789</name>
</gene>
<proteinExistence type="predicted"/>
<feature type="region of interest" description="Disordered" evidence="1">
    <location>
        <begin position="1"/>
        <end position="96"/>
    </location>
</feature>
<feature type="domain" description="C2H2-type" evidence="2">
    <location>
        <begin position="353"/>
        <end position="376"/>
    </location>
</feature>
<dbReference type="InterPro" id="IPR013087">
    <property type="entry name" value="Znf_C2H2_type"/>
</dbReference>
<dbReference type="Proteomes" id="UP001628179">
    <property type="component" value="Unassembled WGS sequence"/>
</dbReference>